<feature type="compositionally biased region" description="Gly residues" evidence="1">
    <location>
        <begin position="1324"/>
        <end position="1339"/>
    </location>
</feature>
<feature type="compositionally biased region" description="Low complexity" evidence="1">
    <location>
        <begin position="1284"/>
        <end position="1306"/>
    </location>
</feature>
<feature type="region of interest" description="Disordered" evidence="1">
    <location>
        <begin position="426"/>
        <end position="514"/>
    </location>
</feature>
<dbReference type="PANTHER" id="PTHR46980">
    <property type="entry name" value="TRICALBIN-1-RELATED"/>
    <property type="match status" value="1"/>
</dbReference>
<keyword evidence="4" id="KW-1185">Reference proteome</keyword>
<dbReference type="InterPro" id="IPR035892">
    <property type="entry name" value="C2_domain_sf"/>
</dbReference>
<feature type="compositionally biased region" description="Gly residues" evidence="1">
    <location>
        <begin position="498"/>
        <end position="510"/>
    </location>
</feature>
<feature type="compositionally biased region" description="Low complexity" evidence="1">
    <location>
        <begin position="1413"/>
        <end position="1429"/>
    </location>
</feature>
<evidence type="ECO:0000313" key="3">
    <source>
        <dbReference type="EMBL" id="GLC55387.1"/>
    </source>
</evidence>
<feature type="region of interest" description="Disordered" evidence="1">
    <location>
        <begin position="1407"/>
        <end position="1440"/>
    </location>
</feature>
<dbReference type="PANTHER" id="PTHR46980:SF2">
    <property type="entry name" value="TRICALBIN-1-RELATED"/>
    <property type="match status" value="1"/>
</dbReference>
<dbReference type="Proteomes" id="UP001165080">
    <property type="component" value="Unassembled WGS sequence"/>
</dbReference>
<feature type="compositionally biased region" description="Basic residues" evidence="1">
    <location>
        <begin position="1307"/>
        <end position="1316"/>
    </location>
</feature>
<sequence length="2108" mass="214193">MADDIKVINASDLLRGVKLQFQGHGPPNDLPATTAKGGARAPEAPAAGPGAAKPPGKDILAPSPCSAAADGGPDAPASLLEGVAASLTEQYQASEWLVPPGQPNDWRFMLAVCRAALVAWFNPVSTLPERLKLVEAVGRAFGLDEHALEQLVAESLITNAKVPQQLALQHTALDNNAFAVRQEAFPPEREGKAAYQAFRREAMLEAEHLLQQQLGLPEFNGMLLVEVVGATGLKLKRGRTGSKQLLPYAAVWLGDKSGSRRGEKQFTKVADDPESPIWTQQLPPLPVPNPELELVVQVRCSQDGSRPSRMDPLLGRVAVRLAGLAPGLTQQVDLLLYGQRQAQGGKGGGGGAGGGFLCGCFSGGGKGAVKEPDTAVAARTGSAEQLDDPEGARVVFDPSTSLTSGANDRQQAGRLTLMLRYVPERRERVRKPAGPSVQAAAGTHPNNRHQRTQSAPDGPQPGGGAARNQYRGGNNAATANTGNGSGMAGTTEDDTWVKGGGAGGGGGGAVGASSGLSSRLQDLAVAVGSQLDALHSPLPHSMRRVRKLDSRKVDPLAVMDPGADFHATFRKLAAALMALAADRAGGAAALQAVPDPDIPLTALGSLGQALEDMGLEALLARFLPRALGPTGLSLLLLFAKLFRVRTATQQLALLQALLAEGAWEPDSSGYLTLLRKLWEPVLLWNSSGQLTLVETEGLSGVNAAFLRRVCPLLADHYQQLPGEKAVPCMVLLIEMAGWAVTGDPRRRSCTAALPATSAPAGSAASASAAPSAASLHLLIEHLQRAGSAAAACTSALRPTHDSLPADVGALSREAQRALEQLEQDLRLQAEIPGLRPLTRTNCRVRYDALADALETLFMYRPGSCKAAATALWPLEVAVTALHSLMTRHRFARQAHEVASTSGKGAASNRRRHSGGDCTTASSTPRSRGGRGLSDEDGDDSDVSPVSVGDRGAGGAGPQQRRRRSDGSEGAADDGDDEDDDEGGGGSAVVLFDFEAAMAEAMAEWAELGGEDLKRQLMRLLERDPLWPPPAPLQKGQPKGPGGGNGVGGGPQSSAPEGADGSDGRAAGLGGGGGGAGRGLVGKALLSSGAGESAVELFRMLQVYLDVSVERALGGGELRPALMGPSICSAVVSCVRIYLHHCMRAWEEITISRALPSDGPGGGAAAAAGGHRHARTISDRFMYAIGVTNLASPAPPLPSSAVAANAGGLGSYAATLAAAGPSAPNSHPHAAAAALNHAAINGLMQGADRSCAAAVAVAGGRPHAAPSMPEYGVLPAAGPGAGSAALGTTGASGGSAVVASTSQQQAPQHRRGAHRRAATATDVDGLGGSHLGAAAGRGGNPAGATLAAGAPGTPVGSTLPPATALALASEPGLVACGPLVMVRNTIAAVAEGAEALEETLGLLAPRPPLVASKAPSQPQKRSPAAAASPASGPPPPAPPSPAFLARATAELRHAVGLAAEQCLTSYHLSLRASLLRGLLAAFDPAGTRPPSRKALEGLLSALHEELLGVSRGVKQVAVAGAMVGTAWEAAVRCVWALVLHQAGFRPIVEEEADVLRELLISLQDMFGEVVSEQLVQRDTPATRAAAAKQKNAAAASGTTAGANRGLGGSGGGGEGSSSSSSLLPEVLLSADSRAAGTAYPSALLQCVAASTQDLKDMYTAQMSCLQKLDDTYADEDGGPTGHQVTLLDLLRLLRQRRRTDPAANAFVTEQLRLASSNVMQVLFGLRSGERLIATASCYLTPPAGAIGQSAGAGTGLPVTTGPAPGVPGSGGVYGREGWLYVTPRVLGFSTLLAGDLKGTTDVTSHIKLRTVREVTRGDGADTLLVWTHGGDLFHLYGFAAGERDRLCNLINGTPAVGRLPHLSRLSPAVGGAVGSGGVSGHGSPRRSNGGQAPTTIATAVAASAGSAGGVTPSGLATPPLGLPKPPSQASNLAAAIMSAFTSSSAAAAPQATASAANLPAPAAGGGPLARVSGRAVRDAGSAGAAEVAAAAASTAASQQVAPSWPGESVSLPLLSAPCHLVNVLRNKDGLLHLYADRLDFVCSADPGVSRSMSLSAINNVSQRPAGWGGGSVLVLVLEGDKTPVVFGGIGDTLLAALKQNISELCFANG</sequence>
<dbReference type="PROSITE" id="PS50004">
    <property type="entry name" value="C2"/>
    <property type="match status" value="1"/>
</dbReference>
<evidence type="ECO:0000259" key="2">
    <source>
        <dbReference type="PROSITE" id="PS50004"/>
    </source>
</evidence>
<feature type="region of interest" description="Disordered" evidence="1">
    <location>
        <begin position="379"/>
        <end position="411"/>
    </location>
</feature>
<dbReference type="InterPro" id="IPR052455">
    <property type="entry name" value="Tricalbin_domain"/>
</dbReference>
<protein>
    <recommendedName>
        <fullName evidence="2">C2 domain-containing protein</fullName>
    </recommendedName>
</protein>
<dbReference type="Gene3D" id="2.60.40.150">
    <property type="entry name" value="C2 domain"/>
    <property type="match status" value="1"/>
</dbReference>
<dbReference type="InterPro" id="IPR000008">
    <property type="entry name" value="C2_dom"/>
</dbReference>
<feature type="compositionally biased region" description="Low complexity" evidence="1">
    <location>
        <begin position="35"/>
        <end position="54"/>
    </location>
</feature>
<feature type="compositionally biased region" description="Gly residues" evidence="1">
    <location>
        <begin position="1038"/>
        <end position="1050"/>
    </location>
</feature>
<feature type="region of interest" description="Disordered" evidence="1">
    <location>
        <begin position="1023"/>
        <end position="1072"/>
    </location>
</feature>
<dbReference type="OrthoDB" id="551257at2759"/>
<feature type="region of interest" description="Disordered" evidence="1">
    <location>
        <begin position="895"/>
        <end position="986"/>
    </location>
</feature>
<comment type="caution">
    <text evidence="3">The sequence shown here is derived from an EMBL/GenBank/DDBJ whole genome shotgun (WGS) entry which is preliminary data.</text>
</comment>
<reference evidence="3 4" key="1">
    <citation type="journal article" date="2023" name="Commun. Biol.">
        <title>Reorganization of the ancestral sex-determining regions during the evolution of trioecy in Pleodorina starrii.</title>
        <authorList>
            <person name="Takahashi K."/>
            <person name="Suzuki S."/>
            <person name="Kawai-Toyooka H."/>
            <person name="Yamamoto K."/>
            <person name="Hamaji T."/>
            <person name="Ootsuki R."/>
            <person name="Yamaguchi H."/>
            <person name="Kawachi M."/>
            <person name="Higashiyama T."/>
            <person name="Nozaki H."/>
        </authorList>
    </citation>
    <scope>NUCLEOTIDE SEQUENCE [LARGE SCALE GENOMIC DNA]</scope>
    <source>
        <strain evidence="3 4">NIES-4479</strain>
    </source>
</reference>
<feature type="compositionally biased region" description="Low complexity" evidence="1">
    <location>
        <begin position="472"/>
        <end position="482"/>
    </location>
</feature>
<feature type="compositionally biased region" description="Acidic residues" evidence="1">
    <location>
        <begin position="970"/>
        <end position="982"/>
    </location>
</feature>
<evidence type="ECO:0000256" key="1">
    <source>
        <dbReference type="SAM" id="MobiDB-lite"/>
    </source>
</evidence>
<name>A0A9W6BPH5_9CHLO</name>
<dbReference type="SUPFAM" id="SSF49562">
    <property type="entry name" value="C2 domain (Calcium/lipid-binding domain, CaLB)"/>
    <property type="match status" value="1"/>
</dbReference>
<feature type="region of interest" description="Disordered" evidence="1">
    <location>
        <begin position="1284"/>
        <end position="1339"/>
    </location>
</feature>
<feature type="compositionally biased region" description="Gly residues" evidence="1">
    <location>
        <begin position="1603"/>
        <end position="1614"/>
    </location>
</feature>
<proteinExistence type="predicted"/>
<gene>
    <name evidence="3" type="primary">PLEST007071</name>
    <name evidence="3" type="ORF">PLESTB_000981900</name>
</gene>
<feature type="region of interest" description="Disordered" evidence="1">
    <location>
        <begin position="1906"/>
        <end position="1927"/>
    </location>
</feature>
<organism evidence="3 4">
    <name type="scientific">Pleodorina starrii</name>
    <dbReference type="NCBI Taxonomy" id="330485"/>
    <lineage>
        <taxon>Eukaryota</taxon>
        <taxon>Viridiplantae</taxon>
        <taxon>Chlorophyta</taxon>
        <taxon>core chlorophytes</taxon>
        <taxon>Chlorophyceae</taxon>
        <taxon>CS clade</taxon>
        <taxon>Chlamydomonadales</taxon>
        <taxon>Volvocaceae</taxon>
        <taxon>Pleodorina</taxon>
    </lineage>
</organism>
<feature type="compositionally biased region" description="Pro residues" evidence="1">
    <location>
        <begin position="1430"/>
        <end position="1440"/>
    </location>
</feature>
<feature type="compositionally biased region" description="Low complexity" evidence="1">
    <location>
        <begin position="1880"/>
        <end position="1891"/>
    </location>
</feature>
<feature type="region of interest" description="Disordered" evidence="1">
    <location>
        <begin position="1585"/>
        <end position="1617"/>
    </location>
</feature>
<feature type="domain" description="C2" evidence="2">
    <location>
        <begin position="205"/>
        <end position="336"/>
    </location>
</feature>
<feature type="region of interest" description="Disordered" evidence="1">
    <location>
        <begin position="21"/>
        <end position="73"/>
    </location>
</feature>
<dbReference type="EMBL" id="BRXU01000013">
    <property type="protein sequence ID" value="GLC55387.1"/>
    <property type="molecule type" value="Genomic_DNA"/>
</dbReference>
<feature type="region of interest" description="Disordered" evidence="1">
    <location>
        <begin position="1872"/>
        <end position="1891"/>
    </location>
</feature>
<feature type="compositionally biased region" description="Polar residues" evidence="1">
    <location>
        <begin position="398"/>
        <end position="410"/>
    </location>
</feature>
<feature type="compositionally biased region" description="Low complexity" evidence="1">
    <location>
        <begin position="1585"/>
        <end position="1601"/>
    </location>
</feature>
<accession>A0A9W6BPH5</accession>
<evidence type="ECO:0000313" key="4">
    <source>
        <dbReference type="Proteomes" id="UP001165080"/>
    </source>
</evidence>